<feature type="compositionally biased region" description="Acidic residues" evidence="1">
    <location>
        <begin position="63"/>
        <end position="99"/>
    </location>
</feature>
<organism evidence="2 3">
    <name type="scientific">Kwoniella dejecticola CBS 10117</name>
    <dbReference type="NCBI Taxonomy" id="1296121"/>
    <lineage>
        <taxon>Eukaryota</taxon>
        <taxon>Fungi</taxon>
        <taxon>Dikarya</taxon>
        <taxon>Basidiomycota</taxon>
        <taxon>Agaricomycotina</taxon>
        <taxon>Tremellomycetes</taxon>
        <taxon>Tremellales</taxon>
        <taxon>Cryptococcaceae</taxon>
        <taxon>Kwoniella</taxon>
    </lineage>
</organism>
<proteinExistence type="predicted"/>
<dbReference type="KEGG" id="kdj:90830078"/>
<dbReference type="AlphaFoldDB" id="A0AAJ8KKH7"/>
<feature type="region of interest" description="Disordered" evidence="1">
    <location>
        <begin position="50"/>
        <end position="121"/>
    </location>
</feature>
<reference evidence="2" key="1">
    <citation type="submission" date="2013-07" db="EMBL/GenBank/DDBJ databases">
        <authorList>
            <consortium name="The Broad Institute Genome Sequencing Platform"/>
            <person name="Cuomo C."/>
            <person name="Litvintseva A."/>
            <person name="Chen Y."/>
            <person name="Heitman J."/>
            <person name="Sun S."/>
            <person name="Springer D."/>
            <person name="Dromer F."/>
            <person name="Young S.K."/>
            <person name="Zeng Q."/>
            <person name="Gargeya S."/>
            <person name="Fitzgerald M."/>
            <person name="Abouelleil A."/>
            <person name="Alvarado L."/>
            <person name="Berlin A.M."/>
            <person name="Chapman S.B."/>
            <person name="Dewar J."/>
            <person name="Goldberg J."/>
            <person name="Griggs A."/>
            <person name="Gujja S."/>
            <person name="Hansen M."/>
            <person name="Howarth C."/>
            <person name="Imamovic A."/>
            <person name="Larimer J."/>
            <person name="McCowan C."/>
            <person name="Murphy C."/>
            <person name="Pearson M."/>
            <person name="Priest M."/>
            <person name="Roberts A."/>
            <person name="Saif S."/>
            <person name="Shea T."/>
            <person name="Sykes S."/>
            <person name="Wortman J."/>
            <person name="Nusbaum C."/>
            <person name="Birren B."/>
        </authorList>
    </citation>
    <scope>NUCLEOTIDE SEQUENCE</scope>
    <source>
        <strain evidence="2">CBS 10117</strain>
    </source>
</reference>
<feature type="compositionally biased region" description="Basic residues" evidence="1">
    <location>
        <begin position="51"/>
        <end position="60"/>
    </location>
</feature>
<dbReference type="Proteomes" id="UP000078595">
    <property type="component" value="Chromosome 3"/>
</dbReference>
<reference evidence="2" key="2">
    <citation type="submission" date="2024-02" db="EMBL/GenBank/DDBJ databases">
        <title>Comparative genomics of Cryptococcus and Kwoniella reveals pathogenesis evolution and contrasting modes of karyotype evolution via chromosome fusion or intercentromeric recombination.</title>
        <authorList>
            <person name="Coelho M.A."/>
            <person name="David-Palma M."/>
            <person name="Shea T."/>
            <person name="Bowers K."/>
            <person name="McGinley-Smith S."/>
            <person name="Mohammad A.W."/>
            <person name="Gnirke A."/>
            <person name="Yurkov A.M."/>
            <person name="Nowrousian M."/>
            <person name="Sun S."/>
            <person name="Cuomo C.A."/>
            <person name="Heitman J."/>
        </authorList>
    </citation>
    <scope>NUCLEOTIDE SEQUENCE</scope>
    <source>
        <strain evidence="2">CBS 10117</strain>
    </source>
</reference>
<evidence type="ECO:0000313" key="2">
    <source>
        <dbReference type="EMBL" id="WWC60129.1"/>
    </source>
</evidence>
<evidence type="ECO:0000256" key="1">
    <source>
        <dbReference type="SAM" id="MobiDB-lite"/>
    </source>
</evidence>
<gene>
    <name evidence="2" type="ORF">I303_102693</name>
</gene>
<dbReference type="RefSeq" id="XP_065824675.1">
    <property type="nucleotide sequence ID" value="XM_065968603.1"/>
</dbReference>
<protein>
    <submittedName>
        <fullName evidence="2">Uncharacterized protein</fullName>
    </submittedName>
</protein>
<name>A0AAJ8KKH7_9TREE</name>
<dbReference type="GeneID" id="90830078"/>
<dbReference type="EMBL" id="CP144532">
    <property type="protein sequence ID" value="WWC60129.1"/>
    <property type="molecule type" value="Genomic_DNA"/>
</dbReference>
<evidence type="ECO:0000313" key="3">
    <source>
        <dbReference type="Proteomes" id="UP000078595"/>
    </source>
</evidence>
<accession>A0AAJ8KKH7</accession>
<keyword evidence="3" id="KW-1185">Reference proteome</keyword>
<sequence length="121" mass="13750">MLERQNEVIQRQLDAKKKKRKATISVKDVGQHCFSTLEILAKAIAIEKERAAKKKGKRKQTAGEDEEEEDDDDEEEEDDDDEEEEAGDGIELEELEETLYIDATTGLRTNARLGSPVEDEQ</sequence>